<keyword evidence="6" id="KW-1185">Reference proteome</keyword>
<dbReference type="RefSeq" id="WP_093843314.1">
    <property type="nucleotide sequence ID" value="NZ_FPAB01000004.1"/>
</dbReference>
<dbReference type="EMBL" id="FPAB01000004">
    <property type="protein sequence ID" value="SFS89431.1"/>
    <property type="molecule type" value="Genomic_DNA"/>
</dbReference>
<feature type="compositionally biased region" description="Low complexity" evidence="3">
    <location>
        <begin position="1"/>
        <end position="27"/>
    </location>
</feature>
<dbReference type="PANTHER" id="PTHR30055">
    <property type="entry name" value="HTH-TYPE TRANSCRIPTIONAL REGULATOR RUTR"/>
    <property type="match status" value="1"/>
</dbReference>
<evidence type="ECO:0000259" key="4">
    <source>
        <dbReference type="PROSITE" id="PS50977"/>
    </source>
</evidence>
<evidence type="ECO:0000256" key="1">
    <source>
        <dbReference type="ARBA" id="ARBA00023125"/>
    </source>
</evidence>
<feature type="DNA-binding region" description="H-T-H motif" evidence="2">
    <location>
        <begin position="67"/>
        <end position="86"/>
    </location>
</feature>
<dbReference type="SUPFAM" id="SSF46689">
    <property type="entry name" value="Homeodomain-like"/>
    <property type="match status" value="1"/>
</dbReference>
<dbReference type="AlphaFoldDB" id="A0A1I6TJU8"/>
<name>A0A1I6TJU8_9ACTN</name>
<sequence>MSGAEDGATPAASTAPDDSAAPGAPRAAGRRRGRPAGSGAERGPATRERILETARALFAERGYEKTSVRAIARGAEVDQALVHHYFGTKEGLFSAAVAVTAGPVAERIAALGPLDPGRIGEEFTRAFLRVWEDPATRTPLLAVVRSALTHETAARIFREFIAGQLLSRLAGALPAEDAELRTELAAAQLVGTVLLRYVLRIPPLATTDPDTLVRQLAPVVQHHLTGAPLPTG</sequence>
<accession>A0A1I6TJU8</accession>
<dbReference type="InterPro" id="IPR050109">
    <property type="entry name" value="HTH-type_TetR-like_transc_reg"/>
</dbReference>
<dbReference type="GO" id="GO:0000976">
    <property type="term" value="F:transcription cis-regulatory region binding"/>
    <property type="evidence" value="ECO:0007669"/>
    <property type="project" value="TreeGrafter"/>
</dbReference>
<keyword evidence="1 2" id="KW-0238">DNA-binding</keyword>
<dbReference type="Pfam" id="PF17920">
    <property type="entry name" value="TetR_C_16"/>
    <property type="match status" value="1"/>
</dbReference>
<dbReference type="InterPro" id="IPR009057">
    <property type="entry name" value="Homeodomain-like_sf"/>
</dbReference>
<dbReference type="Proteomes" id="UP000198873">
    <property type="component" value="Unassembled WGS sequence"/>
</dbReference>
<dbReference type="GO" id="GO:0003700">
    <property type="term" value="F:DNA-binding transcription factor activity"/>
    <property type="evidence" value="ECO:0007669"/>
    <property type="project" value="TreeGrafter"/>
</dbReference>
<dbReference type="Gene3D" id="1.10.357.10">
    <property type="entry name" value="Tetracycline Repressor, domain 2"/>
    <property type="match status" value="1"/>
</dbReference>
<organism evidence="5 6">
    <name type="scientific">Streptomyces harbinensis</name>
    <dbReference type="NCBI Taxonomy" id="1176198"/>
    <lineage>
        <taxon>Bacteria</taxon>
        <taxon>Bacillati</taxon>
        <taxon>Actinomycetota</taxon>
        <taxon>Actinomycetes</taxon>
        <taxon>Kitasatosporales</taxon>
        <taxon>Streptomycetaceae</taxon>
        <taxon>Streptomyces</taxon>
    </lineage>
</organism>
<dbReference type="PRINTS" id="PR00455">
    <property type="entry name" value="HTHTETR"/>
</dbReference>
<feature type="region of interest" description="Disordered" evidence="3">
    <location>
        <begin position="1"/>
        <end position="47"/>
    </location>
</feature>
<dbReference type="SUPFAM" id="SSF48498">
    <property type="entry name" value="Tetracyclin repressor-like, C-terminal domain"/>
    <property type="match status" value="1"/>
</dbReference>
<dbReference type="Pfam" id="PF00440">
    <property type="entry name" value="TetR_N"/>
    <property type="match status" value="1"/>
</dbReference>
<reference evidence="6" key="1">
    <citation type="submission" date="2016-10" db="EMBL/GenBank/DDBJ databases">
        <authorList>
            <person name="Varghese N."/>
            <person name="Submissions S."/>
        </authorList>
    </citation>
    <scope>NUCLEOTIDE SEQUENCE [LARGE SCALE GENOMIC DNA]</scope>
    <source>
        <strain evidence="6">CGMCC 4.7047</strain>
    </source>
</reference>
<dbReference type="InterPro" id="IPR036271">
    <property type="entry name" value="Tet_transcr_reg_TetR-rel_C_sf"/>
</dbReference>
<gene>
    <name evidence="5" type="ORF">SAMN05444716_104710</name>
</gene>
<dbReference type="STRING" id="1176198.SAMN05444716_104710"/>
<dbReference type="InterPro" id="IPR001647">
    <property type="entry name" value="HTH_TetR"/>
</dbReference>
<dbReference type="Gene3D" id="1.10.10.60">
    <property type="entry name" value="Homeodomain-like"/>
    <property type="match status" value="1"/>
</dbReference>
<dbReference type="PROSITE" id="PS50977">
    <property type="entry name" value="HTH_TETR_2"/>
    <property type="match status" value="1"/>
</dbReference>
<feature type="domain" description="HTH tetR-type" evidence="4">
    <location>
        <begin position="44"/>
        <end position="104"/>
    </location>
</feature>
<dbReference type="InterPro" id="IPR041678">
    <property type="entry name" value="TetR_C_16"/>
</dbReference>
<evidence type="ECO:0000256" key="3">
    <source>
        <dbReference type="SAM" id="MobiDB-lite"/>
    </source>
</evidence>
<proteinExistence type="predicted"/>
<evidence type="ECO:0000256" key="2">
    <source>
        <dbReference type="PROSITE-ProRule" id="PRU00335"/>
    </source>
</evidence>
<dbReference type="PANTHER" id="PTHR30055:SF235">
    <property type="entry name" value="TRANSCRIPTIONAL REGULATORY PROTEIN"/>
    <property type="match status" value="1"/>
</dbReference>
<evidence type="ECO:0000313" key="6">
    <source>
        <dbReference type="Proteomes" id="UP000198873"/>
    </source>
</evidence>
<protein>
    <submittedName>
        <fullName evidence="5">DNA-binding transcriptional regulator, AcrR family</fullName>
    </submittedName>
</protein>
<evidence type="ECO:0000313" key="5">
    <source>
        <dbReference type="EMBL" id="SFS89431.1"/>
    </source>
</evidence>